<evidence type="ECO:0000256" key="4">
    <source>
        <dbReference type="ARBA" id="ARBA00048391"/>
    </source>
</evidence>
<dbReference type="GO" id="GO:0003676">
    <property type="term" value="F:nucleic acid binding"/>
    <property type="evidence" value="ECO:0007669"/>
    <property type="project" value="InterPro"/>
</dbReference>
<gene>
    <name evidence="5" type="primary">prmC</name>
    <name evidence="8" type="ORF">CLV91_2117</name>
</gene>
<dbReference type="RefSeq" id="WP_121067477.1">
    <property type="nucleotide sequence ID" value="NZ_RBIQ01000008.1"/>
</dbReference>
<evidence type="ECO:0000256" key="2">
    <source>
        <dbReference type="ARBA" id="ARBA00022679"/>
    </source>
</evidence>
<sequence>MLLREIKNIYELELKELYPITEIQSFFYLAIDFYLKLPRFVLATEPNLTITKEEEQPLFNALSKLKLQEPIQYILGTANFMDLDFVVDSNVLIPRPETEELVYWILEDVKKRSNQQIRILDIGTGSGCIAISLAKNLPQAKVYAIDVSTGALQIAKKNATNNSVNIDFIKEDILQIKSIAVDFDIIVSNPPYVRELEKMEMAENVKKHEPDLALYVPDNKALMFYEAIGVFAKENLEEDGFLYFEINQYLGKEMKVLLEENNFSEIELRKDMFGNDRMLKGVKSIK</sequence>
<feature type="domain" description="Methyltransferase small" evidence="6">
    <location>
        <begin position="109"/>
        <end position="200"/>
    </location>
</feature>
<organism evidence="8 9">
    <name type="scientific">Maribacter vaceletii</name>
    <dbReference type="NCBI Taxonomy" id="1206816"/>
    <lineage>
        <taxon>Bacteria</taxon>
        <taxon>Pseudomonadati</taxon>
        <taxon>Bacteroidota</taxon>
        <taxon>Flavobacteriia</taxon>
        <taxon>Flavobacteriales</taxon>
        <taxon>Flavobacteriaceae</taxon>
        <taxon>Maribacter</taxon>
    </lineage>
</organism>
<keyword evidence="3 5" id="KW-0949">S-adenosyl-L-methionine</keyword>
<dbReference type="Gene3D" id="3.40.50.150">
    <property type="entry name" value="Vaccinia Virus protein VP39"/>
    <property type="match status" value="1"/>
</dbReference>
<dbReference type="PANTHER" id="PTHR18895:SF74">
    <property type="entry name" value="MTRF1L RELEASE FACTOR GLUTAMINE METHYLTRANSFERASE"/>
    <property type="match status" value="1"/>
</dbReference>
<dbReference type="HAMAP" id="MF_02126">
    <property type="entry name" value="RF_methyltr_PrmC"/>
    <property type="match status" value="1"/>
</dbReference>
<feature type="binding site" evidence="5">
    <location>
        <begin position="123"/>
        <end position="127"/>
    </location>
    <ligand>
        <name>S-adenosyl-L-methionine</name>
        <dbReference type="ChEBI" id="CHEBI:59789"/>
    </ligand>
</feature>
<comment type="caution">
    <text evidence="5">Lacks conserved residue(s) required for the propagation of feature annotation.</text>
</comment>
<evidence type="ECO:0000256" key="3">
    <source>
        <dbReference type="ARBA" id="ARBA00022691"/>
    </source>
</evidence>
<dbReference type="GO" id="GO:0102559">
    <property type="term" value="F:peptide chain release factor N(5)-glutamine methyltransferase activity"/>
    <property type="evidence" value="ECO:0007669"/>
    <property type="project" value="UniProtKB-EC"/>
</dbReference>
<dbReference type="InterPro" id="IPR004556">
    <property type="entry name" value="HemK-like"/>
</dbReference>
<evidence type="ECO:0000313" key="9">
    <source>
        <dbReference type="Proteomes" id="UP000269412"/>
    </source>
</evidence>
<dbReference type="NCBIfam" id="TIGR03534">
    <property type="entry name" value="RF_mod_PrmC"/>
    <property type="match status" value="1"/>
</dbReference>
<dbReference type="Pfam" id="PF17827">
    <property type="entry name" value="PrmC_N"/>
    <property type="match status" value="1"/>
</dbReference>
<dbReference type="GO" id="GO:0032259">
    <property type="term" value="P:methylation"/>
    <property type="evidence" value="ECO:0007669"/>
    <property type="project" value="UniProtKB-KW"/>
</dbReference>
<dbReference type="CDD" id="cd02440">
    <property type="entry name" value="AdoMet_MTases"/>
    <property type="match status" value="1"/>
</dbReference>
<dbReference type="PROSITE" id="PS00092">
    <property type="entry name" value="N6_MTASE"/>
    <property type="match status" value="1"/>
</dbReference>
<keyword evidence="1 5" id="KW-0489">Methyltransferase</keyword>
<protein>
    <recommendedName>
        <fullName evidence="5">Release factor glutamine methyltransferase</fullName>
        <shortName evidence="5">RF MTase</shortName>
        <ecNumber evidence="5">2.1.1.297</ecNumber>
    </recommendedName>
    <alternativeName>
        <fullName evidence="5">N5-glutamine methyltransferase PrmC</fullName>
    </alternativeName>
    <alternativeName>
        <fullName evidence="5">Protein-(glutamine-N5) MTase PrmC</fullName>
    </alternativeName>
    <alternativeName>
        <fullName evidence="5">Protein-glutamine N-methyltransferase PrmC</fullName>
    </alternativeName>
</protein>
<feature type="binding site" evidence="5">
    <location>
        <position position="189"/>
    </location>
    <ligand>
        <name>S-adenosyl-L-methionine</name>
        <dbReference type="ChEBI" id="CHEBI:59789"/>
    </ligand>
</feature>
<feature type="domain" description="Release factor glutamine methyltransferase N-terminal" evidence="7">
    <location>
        <begin position="33"/>
        <end position="76"/>
    </location>
</feature>
<dbReference type="Pfam" id="PF05175">
    <property type="entry name" value="MTS"/>
    <property type="match status" value="1"/>
</dbReference>
<evidence type="ECO:0000256" key="1">
    <source>
        <dbReference type="ARBA" id="ARBA00022603"/>
    </source>
</evidence>
<dbReference type="InterPro" id="IPR029063">
    <property type="entry name" value="SAM-dependent_MTases_sf"/>
</dbReference>
<dbReference type="InterPro" id="IPR019874">
    <property type="entry name" value="RF_methyltr_PrmC"/>
</dbReference>
<dbReference type="InterPro" id="IPR007848">
    <property type="entry name" value="Small_mtfrase_dom"/>
</dbReference>
<feature type="binding site" evidence="5">
    <location>
        <position position="146"/>
    </location>
    <ligand>
        <name>S-adenosyl-L-methionine</name>
        <dbReference type="ChEBI" id="CHEBI:59789"/>
    </ligand>
</feature>
<comment type="catalytic activity">
    <reaction evidence="4 5">
        <text>L-glutaminyl-[peptide chain release factor] + S-adenosyl-L-methionine = N(5)-methyl-L-glutaminyl-[peptide chain release factor] + S-adenosyl-L-homocysteine + H(+)</text>
        <dbReference type="Rhea" id="RHEA:42896"/>
        <dbReference type="Rhea" id="RHEA-COMP:10271"/>
        <dbReference type="Rhea" id="RHEA-COMP:10272"/>
        <dbReference type="ChEBI" id="CHEBI:15378"/>
        <dbReference type="ChEBI" id="CHEBI:30011"/>
        <dbReference type="ChEBI" id="CHEBI:57856"/>
        <dbReference type="ChEBI" id="CHEBI:59789"/>
        <dbReference type="ChEBI" id="CHEBI:61891"/>
        <dbReference type="EC" id="2.1.1.297"/>
    </reaction>
</comment>
<dbReference type="EC" id="2.1.1.297" evidence="5"/>
<evidence type="ECO:0000313" key="8">
    <source>
        <dbReference type="EMBL" id="RKR13398.1"/>
    </source>
</evidence>
<dbReference type="InterPro" id="IPR002052">
    <property type="entry name" value="DNA_methylase_N6_adenine_CS"/>
</dbReference>
<dbReference type="Proteomes" id="UP000269412">
    <property type="component" value="Unassembled WGS sequence"/>
</dbReference>
<dbReference type="NCBIfam" id="TIGR00536">
    <property type="entry name" value="hemK_fam"/>
    <property type="match status" value="1"/>
</dbReference>
<comment type="similarity">
    <text evidence="5">Belongs to the protein N5-glutamine methyltransferase family. PrmC subfamily.</text>
</comment>
<dbReference type="InterPro" id="IPR050320">
    <property type="entry name" value="N5-glutamine_MTase"/>
</dbReference>
<dbReference type="AlphaFoldDB" id="A0A495E8Z8"/>
<feature type="binding site" evidence="5">
    <location>
        <begin position="189"/>
        <end position="192"/>
    </location>
    <ligand>
        <name>substrate</name>
    </ligand>
</feature>
<dbReference type="OrthoDB" id="9800643at2"/>
<evidence type="ECO:0000259" key="7">
    <source>
        <dbReference type="Pfam" id="PF17827"/>
    </source>
</evidence>
<dbReference type="EMBL" id="RBIQ01000008">
    <property type="protein sequence ID" value="RKR13398.1"/>
    <property type="molecule type" value="Genomic_DNA"/>
</dbReference>
<comment type="caution">
    <text evidence="8">The sequence shown here is derived from an EMBL/GenBank/DDBJ whole genome shotgun (WGS) entry which is preliminary data.</text>
</comment>
<proteinExistence type="inferred from homology"/>
<name>A0A495E8Z8_9FLAO</name>
<evidence type="ECO:0000256" key="5">
    <source>
        <dbReference type="HAMAP-Rule" id="MF_02126"/>
    </source>
</evidence>
<dbReference type="SUPFAM" id="SSF53335">
    <property type="entry name" value="S-adenosyl-L-methionine-dependent methyltransferases"/>
    <property type="match status" value="1"/>
</dbReference>
<accession>A0A495E8Z8</accession>
<dbReference type="PANTHER" id="PTHR18895">
    <property type="entry name" value="HEMK METHYLTRANSFERASE"/>
    <property type="match status" value="1"/>
</dbReference>
<keyword evidence="9" id="KW-1185">Reference proteome</keyword>
<evidence type="ECO:0000259" key="6">
    <source>
        <dbReference type="Pfam" id="PF05175"/>
    </source>
</evidence>
<dbReference type="InterPro" id="IPR040758">
    <property type="entry name" value="PrmC_N"/>
</dbReference>
<comment type="function">
    <text evidence="5">Methylates the class 1 translation termination release factors RF1/PrfA and RF2/PrfB on the glutamine residue of the universally conserved GGQ motif.</text>
</comment>
<reference evidence="8 9" key="1">
    <citation type="submission" date="2018-10" db="EMBL/GenBank/DDBJ databases">
        <title>Genomic Encyclopedia of Archaeal and Bacterial Type Strains, Phase II (KMG-II): from individual species to whole genera.</title>
        <authorList>
            <person name="Goeker M."/>
        </authorList>
    </citation>
    <scope>NUCLEOTIDE SEQUENCE [LARGE SCALE GENOMIC DNA]</scope>
    <source>
        <strain evidence="8 9">DSM 25230</strain>
    </source>
</reference>
<dbReference type="Gene3D" id="1.10.8.10">
    <property type="entry name" value="DNA helicase RuvA subunit, C-terminal domain"/>
    <property type="match status" value="1"/>
</dbReference>
<keyword evidence="2 5" id="KW-0808">Transferase</keyword>